<evidence type="ECO:0000256" key="1">
    <source>
        <dbReference type="ARBA" id="ARBA00001968"/>
    </source>
</evidence>
<evidence type="ECO:0000259" key="8">
    <source>
        <dbReference type="Pfam" id="PF08340"/>
    </source>
</evidence>
<organism evidence="9 10">
    <name type="scientific">Ramlibacter monticola</name>
    <dbReference type="NCBI Taxonomy" id="1926872"/>
    <lineage>
        <taxon>Bacteria</taxon>
        <taxon>Pseudomonadati</taxon>
        <taxon>Pseudomonadota</taxon>
        <taxon>Betaproteobacteria</taxon>
        <taxon>Burkholderiales</taxon>
        <taxon>Comamonadaceae</taxon>
        <taxon>Ramlibacter</taxon>
    </lineage>
</organism>
<comment type="cofactor">
    <cofactor evidence="1">
        <name>a divalent metal cation</name>
        <dbReference type="ChEBI" id="CHEBI:60240"/>
    </cofactor>
</comment>
<dbReference type="PANTHER" id="PTHR30636">
    <property type="entry name" value="UPF0701 PROTEIN YICC"/>
    <property type="match status" value="1"/>
</dbReference>
<dbReference type="PANTHER" id="PTHR30636:SF3">
    <property type="entry name" value="UPF0701 PROTEIN YICC"/>
    <property type="match status" value="1"/>
</dbReference>
<sequence>MPVYSMTGYASAQHSPGSAPAGQEGTRPSAGMRLGLEIRSVNSRFLDLSFRLGEELRAHEPALRELISGRIKRGKVEVRAGVEGAAADAVREPTLRVLQRLGAVQDTVRTWLPDAQALSVGEILRLASADDGGSTDWGEPLLALATQVLGDLVAAREREGGRLAKMLLSHLAQLRGLAEQARPLIPQLVEQQRQRFLERWKEAMALTEGAATPEAAQDRALTEATAFAIRIDVAEELTRLAAHLDEIERLVKKGGEIGKRLDFLIQELHREANTLGSKSAALELTRISVDMKVLIEQMREQVQNLE</sequence>
<name>A0A937CUB9_9BURK</name>
<comment type="similarity">
    <text evidence="5">Belongs to the YicC/YloC family.</text>
</comment>
<feature type="region of interest" description="Disordered" evidence="6">
    <location>
        <begin position="1"/>
        <end position="29"/>
    </location>
</feature>
<dbReference type="NCBIfam" id="TIGR00255">
    <property type="entry name" value="YicC/YloC family endoribonuclease"/>
    <property type="match status" value="1"/>
</dbReference>
<dbReference type="GO" id="GO:0004521">
    <property type="term" value="F:RNA endonuclease activity"/>
    <property type="evidence" value="ECO:0007669"/>
    <property type="project" value="InterPro"/>
</dbReference>
<accession>A0A937CUB9</accession>
<dbReference type="InterPro" id="IPR005229">
    <property type="entry name" value="YicC/YloC-like"/>
</dbReference>
<dbReference type="AlphaFoldDB" id="A0A937CUB9"/>
<gene>
    <name evidence="9" type="ORF">JJ685_18805</name>
</gene>
<dbReference type="GO" id="GO:0016787">
    <property type="term" value="F:hydrolase activity"/>
    <property type="evidence" value="ECO:0007669"/>
    <property type="project" value="UniProtKB-KW"/>
</dbReference>
<keyword evidence="10" id="KW-1185">Reference proteome</keyword>
<dbReference type="Pfam" id="PF03755">
    <property type="entry name" value="YicC-like_N"/>
    <property type="match status" value="1"/>
</dbReference>
<keyword evidence="2" id="KW-0540">Nuclease</keyword>
<evidence type="ECO:0000313" key="9">
    <source>
        <dbReference type="EMBL" id="MBL0393196.1"/>
    </source>
</evidence>
<dbReference type="EMBL" id="JAEQNE010000005">
    <property type="protein sequence ID" value="MBL0393196.1"/>
    <property type="molecule type" value="Genomic_DNA"/>
</dbReference>
<evidence type="ECO:0000313" key="10">
    <source>
        <dbReference type="Proteomes" id="UP000599109"/>
    </source>
</evidence>
<evidence type="ECO:0000256" key="4">
    <source>
        <dbReference type="ARBA" id="ARBA00022801"/>
    </source>
</evidence>
<keyword evidence="3" id="KW-0255">Endonuclease</keyword>
<evidence type="ECO:0000256" key="3">
    <source>
        <dbReference type="ARBA" id="ARBA00022759"/>
    </source>
</evidence>
<dbReference type="InterPro" id="IPR013551">
    <property type="entry name" value="YicC-like_C"/>
</dbReference>
<dbReference type="Proteomes" id="UP000599109">
    <property type="component" value="Unassembled WGS sequence"/>
</dbReference>
<dbReference type="Pfam" id="PF08340">
    <property type="entry name" value="YicC-like_C"/>
    <property type="match status" value="1"/>
</dbReference>
<proteinExistence type="inferred from homology"/>
<evidence type="ECO:0000259" key="7">
    <source>
        <dbReference type="Pfam" id="PF03755"/>
    </source>
</evidence>
<comment type="caution">
    <text evidence="9">The sequence shown here is derived from an EMBL/GenBank/DDBJ whole genome shotgun (WGS) entry which is preliminary data.</text>
</comment>
<dbReference type="RefSeq" id="WP_201675875.1">
    <property type="nucleotide sequence ID" value="NZ_JAEQNE010000005.1"/>
</dbReference>
<feature type="domain" description="Endoribonuclease YicC-like C-terminal" evidence="8">
    <location>
        <begin position="185"/>
        <end position="306"/>
    </location>
</feature>
<evidence type="ECO:0000256" key="2">
    <source>
        <dbReference type="ARBA" id="ARBA00022722"/>
    </source>
</evidence>
<feature type="domain" description="Endoribonuclease YicC-like N-terminal" evidence="7">
    <location>
        <begin position="3"/>
        <end position="164"/>
    </location>
</feature>
<dbReference type="InterPro" id="IPR013527">
    <property type="entry name" value="YicC-like_N"/>
</dbReference>
<protein>
    <submittedName>
        <fullName evidence="9">YicC family protein</fullName>
    </submittedName>
</protein>
<evidence type="ECO:0000256" key="5">
    <source>
        <dbReference type="ARBA" id="ARBA00035648"/>
    </source>
</evidence>
<keyword evidence="4" id="KW-0378">Hydrolase</keyword>
<reference evidence="9 10" key="1">
    <citation type="journal article" date="2017" name="Int. J. Syst. Evol. Microbiol.">
        <title>Ramlibacter monticola sp. nov., isolated from forest soil.</title>
        <authorList>
            <person name="Chaudhary D.K."/>
            <person name="Kim J."/>
        </authorList>
    </citation>
    <scope>NUCLEOTIDE SEQUENCE [LARGE SCALE GENOMIC DNA]</scope>
    <source>
        <strain evidence="9 10">KACC 19175</strain>
    </source>
</reference>
<evidence type="ECO:0000256" key="6">
    <source>
        <dbReference type="SAM" id="MobiDB-lite"/>
    </source>
</evidence>